<dbReference type="InterPro" id="IPR000028">
    <property type="entry name" value="Chloroperoxidase"/>
</dbReference>
<evidence type="ECO:0000256" key="7">
    <source>
        <dbReference type="ARBA" id="ARBA00023004"/>
    </source>
</evidence>
<feature type="chain" id="PRO_5034946579" evidence="9">
    <location>
        <begin position="18"/>
        <end position="652"/>
    </location>
</feature>
<reference evidence="11 12" key="2">
    <citation type="submission" date="2020-05" db="EMBL/GenBank/DDBJ databases">
        <title>Identification and distribution of gene clusters putatively required for synthesis of sphingolipid metabolism inhibitors in phylogenetically diverse species of the filamentous fungus Fusarium.</title>
        <authorList>
            <person name="Kim H.-S."/>
            <person name="Busman M."/>
            <person name="Brown D.W."/>
            <person name="Divon H."/>
            <person name="Uhlig S."/>
            <person name="Proctor R.H."/>
        </authorList>
    </citation>
    <scope>NUCLEOTIDE SEQUENCE [LARGE SCALE GENOMIC DNA]</scope>
    <source>
        <strain evidence="11 12">NRRL 25331</strain>
    </source>
</reference>
<evidence type="ECO:0000313" key="11">
    <source>
        <dbReference type="EMBL" id="KAF5659773.1"/>
    </source>
</evidence>
<organism evidence="11 12">
    <name type="scientific">Fusarium circinatum</name>
    <name type="common">Pitch canker fungus</name>
    <name type="synonym">Gibberella circinata</name>
    <dbReference type="NCBI Taxonomy" id="48490"/>
    <lineage>
        <taxon>Eukaryota</taxon>
        <taxon>Fungi</taxon>
        <taxon>Dikarya</taxon>
        <taxon>Ascomycota</taxon>
        <taxon>Pezizomycotina</taxon>
        <taxon>Sordariomycetes</taxon>
        <taxon>Hypocreomycetidae</taxon>
        <taxon>Hypocreales</taxon>
        <taxon>Nectriaceae</taxon>
        <taxon>Fusarium</taxon>
        <taxon>Fusarium fujikuroi species complex</taxon>
    </lineage>
</organism>
<evidence type="ECO:0000256" key="3">
    <source>
        <dbReference type="ARBA" id="ARBA00022617"/>
    </source>
</evidence>
<evidence type="ECO:0000259" key="10">
    <source>
        <dbReference type="PROSITE" id="PS51405"/>
    </source>
</evidence>
<dbReference type="InterPro" id="IPR036851">
    <property type="entry name" value="Chloroperoxidase-like_sf"/>
</dbReference>
<feature type="domain" description="Heme haloperoxidase family profile" evidence="10">
    <location>
        <begin position="422"/>
        <end position="645"/>
    </location>
</feature>
<evidence type="ECO:0000256" key="8">
    <source>
        <dbReference type="ARBA" id="ARBA00025795"/>
    </source>
</evidence>
<keyword evidence="6" id="KW-0560">Oxidoreductase</keyword>
<comment type="similarity">
    <text evidence="8">Belongs to the chloroperoxidase family.</text>
</comment>
<dbReference type="AlphaFoldDB" id="A0A8H5SYA0"/>
<keyword evidence="7" id="KW-0408">Iron</keyword>
<keyword evidence="9" id="KW-0732">Signal</keyword>
<dbReference type="InterPro" id="IPR002213">
    <property type="entry name" value="UDP_glucos_trans"/>
</dbReference>
<feature type="signal peptide" evidence="9">
    <location>
        <begin position="1"/>
        <end position="17"/>
    </location>
</feature>
<dbReference type="GO" id="GO:0046872">
    <property type="term" value="F:metal ion binding"/>
    <property type="evidence" value="ECO:0007669"/>
    <property type="project" value="UniProtKB-KW"/>
</dbReference>
<dbReference type="EMBL" id="JAAQPE010000536">
    <property type="protein sequence ID" value="KAF5659773.1"/>
    <property type="molecule type" value="Genomic_DNA"/>
</dbReference>
<dbReference type="Gene3D" id="1.10.489.10">
    <property type="entry name" value="Chloroperoxidase-like"/>
    <property type="match status" value="1"/>
</dbReference>
<evidence type="ECO:0000256" key="5">
    <source>
        <dbReference type="ARBA" id="ARBA00022723"/>
    </source>
</evidence>
<protein>
    <submittedName>
        <fullName evidence="11">Sterigmatocystin biosynthesis peroxidase stcC</fullName>
    </submittedName>
</protein>
<keyword evidence="12" id="KW-1185">Reference proteome</keyword>
<evidence type="ECO:0000256" key="6">
    <source>
        <dbReference type="ARBA" id="ARBA00023002"/>
    </source>
</evidence>
<dbReference type="PANTHER" id="PTHR33577">
    <property type="entry name" value="STERIGMATOCYSTIN BIOSYNTHESIS PEROXIDASE STCC-RELATED"/>
    <property type="match status" value="1"/>
</dbReference>
<evidence type="ECO:0000256" key="4">
    <source>
        <dbReference type="ARBA" id="ARBA00022679"/>
    </source>
</evidence>
<dbReference type="SUPFAM" id="SSF53756">
    <property type="entry name" value="UDP-Glycosyltransferase/glycogen phosphorylase"/>
    <property type="match status" value="1"/>
</dbReference>
<evidence type="ECO:0000256" key="2">
    <source>
        <dbReference type="ARBA" id="ARBA00022559"/>
    </source>
</evidence>
<accession>A0A8H5SYA0</accession>
<gene>
    <name evidence="11" type="ORF">FCIRC_12367</name>
</gene>
<dbReference type="GO" id="GO:0004601">
    <property type="term" value="F:peroxidase activity"/>
    <property type="evidence" value="ECO:0007669"/>
    <property type="project" value="UniProtKB-KW"/>
</dbReference>
<dbReference type="Gene3D" id="3.40.50.2000">
    <property type="entry name" value="Glycogen Phosphorylase B"/>
    <property type="match status" value="1"/>
</dbReference>
<comment type="cofactor">
    <cofactor evidence="1">
        <name>heme b</name>
        <dbReference type="ChEBI" id="CHEBI:60344"/>
    </cofactor>
</comment>
<dbReference type="PROSITE" id="PS51405">
    <property type="entry name" value="HEME_HALOPEROXIDASE"/>
    <property type="match status" value="1"/>
</dbReference>
<evidence type="ECO:0000256" key="9">
    <source>
        <dbReference type="SAM" id="SignalP"/>
    </source>
</evidence>
<name>A0A8H5SYA0_FUSCI</name>
<keyword evidence="2 11" id="KW-0575">Peroxidase</keyword>
<keyword evidence="3" id="KW-0349">Heme</keyword>
<evidence type="ECO:0000313" key="12">
    <source>
        <dbReference type="Proteomes" id="UP000572754"/>
    </source>
</evidence>
<keyword evidence="5" id="KW-0479">Metal-binding</keyword>
<dbReference type="Pfam" id="PF01328">
    <property type="entry name" value="Peroxidase_2"/>
    <property type="match status" value="1"/>
</dbReference>
<dbReference type="SUPFAM" id="SSF47571">
    <property type="entry name" value="Cloroperoxidase"/>
    <property type="match status" value="1"/>
</dbReference>
<dbReference type="Proteomes" id="UP000572754">
    <property type="component" value="Unassembled WGS sequence"/>
</dbReference>
<dbReference type="PANTHER" id="PTHR33577:SF9">
    <property type="entry name" value="PEROXIDASE STCC"/>
    <property type="match status" value="1"/>
</dbReference>
<comment type="caution">
    <text evidence="11">The sequence shown here is derived from an EMBL/GenBank/DDBJ whole genome shotgun (WGS) entry which is preliminary data.</text>
</comment>
<proteinExistence type="inferred from homology"/>
<dbReference type="GO" id="GO:0008194">
    <property type="term" value="F:UDP-glycosyltransferase activity"/>
    <property type="evidence" value="ECO:0007669"/>
    <property type="project" value="InterPro"/>
</dbReference>
<reference evidence="12" key="1">
    <citation type="journal article" date="2020" name="BMC Genomics">
        <title>Correction to: Identification and distribution of gene clusters required for synthesis of sphingolipid metabolism inhibitors in diverse species of the filamentous fungus Fusarium.</title>
        <authorList>
            <person name="Kim H.S."/>
            <person name="Lohmar J.M."/>
            <person name="Busman M."/>
            <person name="Brown D.W."/>
            <person name="Naumann T.A."/>
            <person name="Divon H.H."/>
            <person name="Lysoe E."/>
            <person name="Uhlig S."/>
            <person name="Proctor R.H."/>
        </authorList>
    </citation>
    <scope>NUCLEOTIDE SEQUENCE [LARGE SCALE GENOMIC DNA]</scope>
    <source>
        <strain evidence="12">NRRL 25331</strain>
    </source>
</reference>
<keyword evidence="4" id="KW-0808">Transferase</keyword>
<dbReference type="Pfam" id="PF00201">
    <property type="entry name" value="UDPGT"/>
    <property type="match status" value="1"/>
</dbReference>
<sequence length="652" mass="72575">MFARVLLFTALLVVSLAYFLSHQTSTEHTPYVQGRNKTVLFLTNSEHGLSNVHLAAASALLENYPDIEAIANEGRSFISPPGWRGIATLAEHIQLWISPWTFEDHVHLYNELVTIIDEVDPAVIVLDSWFRPAIDATRTRNRQHAFITPNTLVDHFLGIQPFFTRLWKYPAPSSGFPFPVPWLKLPENIYMNIRYIYGATFTPDMSEKKARLKQIGMREPMNLFGIHRPGVPWITQNTQGAMTPVEVLPPNVTCAGPIILSGPAADQQDPETATWLKKAPTVLINLGSNLAYDESRAEVMAVAIASLLSSTENQVLWKFNKLGDFSDDFLVHLKPYLDSERLKMPSWLVADPSSLLDTGNIVTSVHHGGSNCYHEALAAGVTQVILPLWADLYNYAALAETRAIGVWGSFFAIAASALPDPKGHEFRAAGPYDSRSPCPGLNALANHGYLPRDGANINYDMINHAAQAAYNFENGFYIDAVNMVFQLNISTSNRPSETFHLRDPAQHDQIEVDGSLTRNDIFFGDDLHFDATVFDPVSRDLGLNKISRKDKSVTIESAAKATKTRLDLAKRVNPEFNASVHQHQTEYGTTALYLLTVWDEQQKAAPKHWVKALLGEDRIAYREGYNKGNSVKTNKQVGAMTQAVRAVVGWKP</sequence>
<evidence type="ECO:0000256" key="1">
    <source>
        <dbReference type="ARBA" id="ARBA00001970"/>
    </source>
</evidence>